<dbReference type="PROSITE" id="PS50943">
    <property type="entry name" value="HTH_CROC1"/>
    <property type="match status" value="1"/>
</dbReference>
<accession>A0A2V3WJQ1</accession>
<dbReference type="Proteomes" id="UP000247922">
    <property type="component" value="Unassembled WGS sequence"/>
</dbReference>
<comment type="caution">
    <text evidence="3">The sequence shown here is derived from an EMBL/GenBank/DDBJ whole genome shotgun (WGS) entry which is preliminary data.</text>
</comment>
<dbReference type="InterPro" id="IPR010982">
    <property type="entry name" value="Lambda_DNA-bd_dom_sf"/>
</dbReference>
<sequence>MLINRFAHNLKYYRKKHDYTQQQIADLLNISRSVVAKWENGHVLPDLNNTLKLSQLFQITLDEFVGKTNVTQNLLSDYQAHYSSEPFAEQIDFDEESFNYLIDFIIKHPSLKQQLSTYMALSIKQQKSAEKIFASVLEEMRKQ</sequence>
<dbReference type="Gene3D" id="1.10.260.40">
    <property type="entry name" value="lambda repressor-like DNA-binding domains"/>
    <property type="match status" value="1"/>
</dbReference>
<dbReference type="SMART" id="SM00530">
    <property type="entry name" value="HTH_XRE"/>
    <property type="match status" value="1"/>
</dbReference>
<proteinExistence type="predicted"/>
<feature type="domain" description="HTH cro/C1-type" evidence="2">
    <location>
        <begin position="10"/>
        <end position="64"/>
    </location>
</feature>
<dbReference type="SUPFAM" id="SSF47413">
    <property type="entry name" value="lambda repressor-like DNA-binding domains"/>
    <property type="match status" value="1"/>
</dbReference>
<dbReference type="PANTHER" id="PTHR46558">
    <property type="entry name" value="TRACRIPTIONAL REGULATORY PROTEIN-RELATED-RELATED"/>
    <property type="match status" value="1"/>
</dbReference>
<dbReference type="RefSeq" id="WP_110251796.1">
    <property type="nucleotide sequence ID" value="NZ_QJJR01000011.1"/>
</dbReference>
<evidence type="ECO:0000313" key="3">
    <source>
        <dbReference type="EMBL" id="PXW88969.1"/>
    </source>
</evidence>
<dbReference type="InterPro" id="IPR001387">
    <property type="entry name" value="Cro/C1-type_HTH"/>
</dbReference>
<evidence type="ECO:0000313" key="4">
    <source>
        <dbReference type="Proteomes" id="UP000247922"/>
    </source>
</evidence>
<dbReference type="OrthoDB" id="9812495at2"/>
<dbReference type="GO" id="GO:0003677">
    <property type="term" value="F:DNA binding"/>
    <property type="evidence" value="ECO:0007669"/>
    <property type="project" value="UniProtKB-KW"/>
</dbReference>
<organism evidence="3 4">
    <name type="scientific">Streptohalobacillus salinus</name>
    <dbReference type="NCBI Taxonomy" id="621096"/>
    <lineage>
        <taxon>Bacteria</taxon>
        <taxon>Bacillati</taxon>
        <taxon>Bacillota</taxon>
        <taxon>Bacilli</taxon>
        <taxon>Bacillales</taxon>
        <taxon>Bacillaceae</taxon>
        <taxon>Streptohalobacillus</taxon>
    </lineage>
</organism>
<name>A0A2V3WJQ1_9BACI</name>
<reference evidence="3 4" key="1">
    <citation type="submission" date="2018-05" db="EMBL/GenBank/DDBJ databases">
        <title>Genomic Encyclopedia of Type Strains, Phase IV (KMG-IV): sequencing the most valuable type-strain genomes for metagenomic binning, comparative biology and taxonomic classification.</title>
        <authorList>
            <person name="Goeker M."/>
        </authorList>
    </citation>
    <scope>NUCLEOTIDE SEQUENCE [LARGE SCALE GENOMIC DNA]</scope>
    <source>
        <strain evidence="3 4">DSM 22440</strain>
    </source>
</reference>
<gene>
    <name evidence="3" type="ORF">DES38_11113</name>
</gene>
<keyword evidence="4" id="KW-1185">Reference proteome</keyword>
<protein>
    <submittedName>
        <fullName evidence="3">DNA-binding XRE family transcriptional regulator</fullName>
    </submittedName>
</protein>
<dbReference type="EMBL" id="QJJR01000011">
    <property type="protein sequence ID" value="PXW88969.1"/>
    <property type="molecule type" value="Genomic_DNA"/>
</dbReference>
<evidence type="ECO:0000256" key="1">
    <source>
        <dbReference type="ARBA" id="ARBA00023125"/>
    </source>
</evidence>
<dbReference type="CDD" id="cd00093">
    <property type="entry name" value="HTH_XRE"/>
    <property type="match status" value="1"/>
</dbReference>
<dbReference type="AlphaFoldDB" id="A0A2V3WJQ1"/>
<evidence type="ECO:0000259" key="2">
    <source>
        <dbReference type="PROSITE" id="PS50943"/>
    </source>
</evidence>
<dbReference type="Pfam" id="PF01381">
    <property type="entry name" value="HTH_3"/>
    <property type="match status" value="1"/>
</dbReference>
<keyword evidence="1 3" id="KW-0238">DNA-binding</keyword>
<dbReference type="PANTHER" id="PTHR46558:SF13">
    <property type="entry name" value="HTH-TYPE TRANSCRIPTIONAL REGULATOR IMMR"/>
    <property type="match status" value="1"/>
</dbReference>